<dbReference type="AlphaFoldDB" id="A0A846MNW1"/>
<keyword evidence="5" id="KW-0819">tRNA processing</keyword>
<name>A0A846MNW1_9BACT</name>
<dbReference type="Gene3D" id="3.40.50.300">
    <property type="entry name" value="P-loop containing nucleotide triphosphate hydrolases"/>
    <property type="match status" value="1"/>
</dbReference>
<dbReference type="SUPFAM" id="SSF52540">
    <property type="entry name" value="P-loop containing nucleoside triphosphate hydrolases"/>
    <property type="match status" value="1"/>
</dbReference>
<protein>
    <recommendedName>
        <fullName evidence="3">tRNA threonylcarbamoyladenosine biosynthesis protein TsaE</fullName>
    </recommendedName>
    <alternativeName>
        <fullName evidence="10">t(6)A37 threonylcarbamoyladenosine biosynthesis protein TsaE</fullName>
    </alternativeName>
</protein>
<evidence type="ECO:0000313" key="12">
    <source>
        <dbReference type="Proteomes" id="UP000537126"/>
    </source>
</evidence>
<evidence type="ECO:0000256" key="3">
    <source>
        <dbReference type="ARBA" id="ARBA00019010"/>
    </source>
</evidence>
<dbReference type="NCBIfam" id="TIGR00150">
    <property type="entry name" value="T6A_YjeE"/>
    <property type="match status" value="1"/>
</dbReference>
<dbReference type="RefSeq" id="WP_166918503.1">
    <property type="nucleotide sequence ID" value="NZ_JAASRN010000001.1"/>
</dbReference>
<dbReference type="GO" id="GO:0046872">
    <property type="term" value="F:metal ion binding"/>
    <property type="evidence" value="ECO:0007669"/>
    <property type="project" value="UniProtKB-KW"/>
</dbReference>
<dbReference type="GO" id="GO:0005524">
    <property type="term" value="F:ATP binding"/>
    <property type="evidence" value="ECO:0007669"/>
    <property type="project" value="UniProtKB-KW"/>
</dbReference>
<dbReference type="GO" id="GO:0005737">
    <property type="term" value="C:cytoplasm"/>
    <property type="evidence" value="ECO:0007669"/>
    <property type="project" value="UniProtKB-SubCell"/>
</dbReference>
<comment type="subcellular location">
    <subcellularLocation>
        <location evidence="1">Cytoplasm</location>
    </subcellularLocation>
</comment>
<dbReference type="GO" id="GO:0002949">
    <property type="term" value="P:tRNA threonylcarbamoyladenosine modification"/>
    <property type="evidence" value="ECO:0007669"/>
    <property type="project" value="InterPro"/>
</dbReference>
<keyword evidence="4" id="KW-0963">Cytoplasm</keyword>
<dbReference type="Proteomes" id="UP000537126">
    <property type="component" value="Unassembled WGS sequence"/>
</dbReference>
<keyword evidence="6" id="KW-0479">Metal-binding</keyword>
<dbReference type="Pfam" id="PF02367">
    <property type="entry name" value="TsaE"/>
    <property type="match status" value="1"/>
</dbReference>
<evidence type="ECO:0000256" key="8">
    <source>
        <dbReference type="ARBA" id="ARBA00022840"/>
    </source>
</evidence>
<evidence type="ECO:0000256" key="10">
    <source>
        <dbReference type="ARBA" id="ARBA00032441"/>
    </source>
</evidence>
<evidence type="ECO:0000256" key="9">
    <source>
        <dbReference type="ARBA" id="ARBA00022842"/>
    </source>
</evidence>
<dbReference type="InterPro" id="IPR027417">
    <property type="entry name" value="P-loop_NTPase"/>
</dbReference>
<dbReference type="InterPro" id="IPR003442">
    <property type="entry name" value="T6A_TsaE"/>
</dbReference>
<evidence type="ECO:0000256" key="1">
    <source>
        <dbReference type="ARBA" id="ARBA00004496"/>
    </source>
</evidence>
<evidence type="ECO:0000256" key="2">
    <source>
        <dbReference type="ARBA" id="ARBA00007599"/>
    </source>
</evidence>
<proteinExistence type="inferred from homology"/>
<dbReference type="PANTHER" id="PTHR33540">
    <property type="entry name" value="TRNA THREONYLCARBAMOYLADENOSINE BIOSYNTHESIS PROTEIN TSAE"/>
    <property type="match status" value="1"/>
</dbReference>
<gene>
    <name evidence="11" type="ORF">FHS56_000729</name>
</gene>
<evidence type="ECO:0000256" key="7">
    <source>
        <dbReference type="ARBA" id="ARBA00022741"/>
    </source>
</evidence>
<keyword evidence="8" id="KW-0067">ATP-binding</keyword>
<keyword evidence="12" id="KW-1185">Reference proteome</keyword>
<sequence>MAIQISCTSLKDLPHVVEQVFDISEGIVVWALDGDLGAGKTTFLQAAGKHLGIAEAIQSPTFSLVNEYRLPSGAPVYHFDFYRINTPEEALDIGVEEYFYSGARCWIEWASCIEPYLPVPRLSIHIRRRENEERIFEIERYE</sequence>
<comment type="similarity">
    <text evidence="2">Belongs to the TsaE family.</text>
</comment>
<dbReference type="EMBL" id="JAASRN010000001">
    <property type="protein sequence ID" value="NIK73243.1"/>
    <property type="molecule type" value="Genomic_DNA"/>
</dbReference>
<keyword evidence="9" id="KW-0460">Magnesium</keyword>
<keyword evidence="7" id="KW-0547">Nucleotide-binding</keyword>
<organism evidence="11 12">
    <name type="scientific">Thermonema lapsum</name>
    <dbReference type="NCBI Taxonomy" id="28195"/>
    <lineage>
        <taxon>Bacteria</taxon>
        <taxon>Pseudomonadati</taxon>
        <taxon>Bacteroidota</taxon>
        <taxon>Cytophagia</taxon>
        <taxon>Cytophagales</taxon>
        <taxon>Thermonemataceae</taxon>
        <taxon>Thermonema</taxon>
    </lineage>
</organism>
<comment type="caution">
    <text evidence="11">The sequence shown here is derived from an EMBL/GenBank/DDBJ whole genome shotgun (WGS) entry which is preliminary data.</text>
</comment>
<dbReference type="PANTHER" id="PTHR33540:SF2">
    <property type="entry name" value="TRNA THREONYLCARBAMOYLADENOSINE BIOSYNTHESIS PROTEIN TSAE"/>
    <property type="match status" value="1"/>
</dbReference>
<evidence type="ECO:0000256" key="6">
    <source>
        <dbReference type="ARBA" id="ARBA00022723"/>
    </source>
</evidence>
<accession>A0A846MNW1</accession>
<reference evidence="11 12" key="1">
    <citation type="submission" date="2020-03" db="EMBL/GenBank/DDBJ databases">
        <title>Genomic Encyclopedia of Type Strains, Phase IV (KMG-IV): sequencing the most valuable type-strain genomes for metagenomic binning, comparative biology and taxonomic classification.</title>
        <authorList>
            <person name="Goeker M."/>
        </authorList>
    </citation>
    <scope>NUCLEOTIDE SEQUENCE [LARGE SCALE GENOMIC DNA]</scope>
    <source>
        <strain evidence="11 12">DSM 5718</strain>
    </source>
</reference>
<evidence type="ECO:0000256" key="5">
    <source>
        <dbReference type="ARBA" id="ARBA00022694"/>
    </source>
</evidence>
<evidence type="ECO:0000313" key="11">
    <source>
        <dbReference type="EMBL" id="NIK73243.1"/>
    </source>
</evidence>
<evidence type="ECO:0000256" key="4">
    <source>
        <dbReference type="ARBA" id="ARBA00022490"/>
    </source>
</evidence>